<evidence type="ECO:0000256" key="9">
    <source>
        <dbReference type="RuleBase" id="RU364020"/>
    </source>
</evidence>
<dbReference type="Proteomes" id="UP001159427">
    <property type="component" value="Unassembled WGS sequence"/>
</dbReference>
<evidence type="ECO:0000313" key="12">
    <source>
        <dbReference type="Proteomes" id="UP001159427"/>
    </source>
</evidence>
<keyword evidence="12" id="KW-1185">Reference proteome</keyword>
<keyword evidence="5 9" id="KW-1133">Transmembrane helix</keyword>
<feature type="transmembrane region" description="Helical" evidence="9">
    <location>
        <begin position="12"/>
        <end position="30"/>
    </location>
</feature>
<evidence type="ECO:0000256" key="1">
    <source>
        <dbReference type="ARBA" id="ARBA00004323"/>
    </source>
</evidence>
<evidence type="ECO:0000256" key="6">
    <source>
        <dbReference type="ARBA" id="ARBA00023034"/>
    </source>
</evidence>
<keyword evidence="7 9" id="KW-0472">Membrane</keyword>
<keyword evidence="9" id="KW-0119">Carbohydrate metabolism</keyword>
<dbReference type="InterPro" id="IPR027417">
    <property type="entry name" value="P-loop_NTPase"/>
</dbReference>
<dbReference type="SUPFAM" id="SSF52540">
    <property type="entry name" value="P-loop containing nucleoside triphosphate hydrolases"/>
    <property type="match status" value="1"/>
</dbReference>
<evidence type="ECO:0000256" key="4">
    <source>
        <dbReference type="ARBA" id="ARBA00022692"/>
    </source>
</evidence>
<evidence type="ECO:0000313" key="11">
    <source>
        <dbReference type="EMBL" id="CAH3154573.1"/>
    </source>
</evidence>
<feature type="region of interest" description="Disordered" evidence="10">
    <location>
        <begin position="35"/>
        <end position="54"/>
    </location>
</feature>
<evidence type="ECO:0000256" key="5">
    <source>
        <dbReference type="ARBA" id="ARBA00022989"/>
    </source>
</evidence>
<keyword evidence="9" id="KW-0735">Signal-anchor</keyword>
<evidence type="ECO:0000256" key="10">
    <source>
        <dbReference type="SAM" id="MobiDB-lite"/>
    </source>
</evidence>
<comment type="similarity">
    <text evidence="2 9">Belongs to the sulfotransferase 2 family.</text>
</comment>
<comment type="subcellular location">
    <subcellularLocation>
        <location evidence="1 9">Golgi apparatus membrane</location>
        <topology evidence="1 9">Single-pass type II membrane protein</topology>
    </subcellularLocation>
</comment>
<dbReference type="PANTHER" id="PTHR12137">
    <property type="entry name" value="CARBOHYDRATE SULFOTRANSFERASE"/>
    <property type="match status" value="1"/>
</dbReference>
<dbReference type="InterPro" id="IPR018011">
    <property type="entry name" value="Carb_sulfotrans_8-10"/>
</dbReference>
<protein>
    <recommendedName>
        <fullName evidence="9">Carbohydrate sulfotransferase</fullName>
        <ecNumber evidence="9">2.8.2.-</ecNumber>
    </recommendedName>
</protein>
<dbReference type="EC" id="2.8.2.-" evidence="9"/>
<keyword evidence="3 9" id="KW-0808">Transferase</keyword>
<keyword evidence="4 9" id="KW-0812">Transmembrane</keyword>
<evidence type="ECO:0000256" key="7">
    <source>
        <dbReference type="ARBA" id="ARBA00023136"/>
    </source>
</evidence>
<evidence type="ECO:0000256" key="8">
    <source>
        <dbReference type="ARBA" id="ARBA00023180"/>
    </source>
</evidence>
<keyword evidence="6 9" id="KW-0333">Golgi apparatus</keyword>
<reference evidence="11 12" key="1">
    <citation type="submission" date="2022-05" db="EMBL/GenBank/DDBJ databases">
        <authorList>
            <consortium name="Genoscope - CEA"/>
            <person name="William W."/>
        </authorList>
    </citation>
    <scope>NUCLEOTIDE SEQUENCE [LARGE SCALE GENOMIC DNA]</scope>
</reference>
<gene>
    <name evidence="11" type="ORF">PEVE_00001481</name>
</gene>
<organism evidence="11 12">
    <name type="scientific">Porites evermanni</name>
    <dbReference type="NCBI Taxonomy" id="104178"/>
    <lineage>
        <taxon>Eukaryota</taxon>
        <taxon>Metazoa</taxon>
        <taxon>Cnidaria</taxon>
        <taxon>Anthozoa</taxon>
        <taxon>Hexacorallia</taxon>
        <taxon>Scleractinia</taxon>
        <taxon>Fungiina</taxon>
        <taxon>Poritidae</taxon>
        <taxon>Porites</taxon>
    </lineage>
</organism>
<comment type="caution">
    <text evidence="11">The sequence shown here is derived from an EMBL/GenBank/DDBJ whole genome shotgun (WGS) entry which is preliminary data.</text>
</comment>
<proteinExistence type="inferred from homology"/>
<evidence type="ECO:0000256" key="2">
    <source>
        <dbReference type="ARBA" id="ARBA00006339"/>
    </source>
</evidence>
<dbReference type="EMBL" id="CALNXI010001081">
    <property type="protein sequence ID" value="CAH3154573.1"/>
    <property type="molecule type" value="Genomic_DNA"/>
</dbReference>
<feature type="compositionally biased region" description="Low complexity" evidence="10">
    <location>
        <begin position="37"/>
        <end position="48"/>
    </location>
</feature>
<name>A0ABN8Q0A7_9CNID</name>
<dbReference type="PANTHER" id="PTHR12137:SF54">
    <property type="entry name" value="CARBOHYDRATE SULFOTRANSFERASE"/>
    <property type="match status" value="1"/>
</dbReference>
<evidence type="ECO:0000256" key="3">
    <source>
        <dbReference type="ARBA" id="ARBA00022679"/>
    </source>
</evidence>
<accession>A0ABN8Q0A7</accession>
<dbReference type="Pfam" id="PF03567">
    <property type="entry name" value="Sulfotransfer_2"/>
    <property type="match status" value="1"/>
</dbReference>
<dbReference type="InterPro" id="IPR005331">
    <property type="entry name" value="Sulfotransferase"/>
</dbReference>
<keyword evidence="8 9" id="KW-0325">Glycoprotein</keyword>
<sequence>MMLRTMPSRRQFMLIVLFFLCILFMLIYHGQRNLKPNETTTDNEGETNYSPGERQISRKQRLKEYCNTHTYDKSPTPEDLHMLAVDDEQKFIYCVISKVFMFVREPLHRMVSAYKNKFLQIPGYTKDIRKEIVKEFRPESYDPDGKNFVSFPEFIQYFSDNKTRNQHWRQYEKICHPCVIGYDFIGHYETLTEDAPLLLKMAGIKESAKFPPIHKSTSTAQVVNYYSNVSVDVIKRIGELYRSDFEMFGYEYLGPIKQLLNVD</sequence>